<dbReference type="InParanoid" id="A0A1B1ADX5"/>
<reference evidence="3 4" key="1">
    <citation type="submission" date="2015-11" db="EMBL/GenBank/DDBJ databases">
        <title>Whole-Genome Sequence of Candidatus Oderbacter manganicum from the National Park Lower Oder Valley, Germany.</title>
        <authorList>
            <person name="Braun B."/>
            <person name="Liere K."/>
            <person name="Szewzyk U."/>
        </authorList>
    </citation>
    <scope>NUCLEOTIDE SEQUENCE [LARGE SCALE GENOMIC DNA]</scope>
    <source>
        <strain evidence="3 4">OTSz_A_272</strain>
    </source>
</reference>
<accession>A0A1B1ADX5</accession>
<dbReference type="RefSeq" id="WP_066767274.1">
    <property type="nucleotide sequence ID" value="NZ_CP013244.1"/>
</dbReference>
<dbReference type="SUPFAM" id="SSF109604">
    <property type="entry name" value="HD-domain/PDEase-like"/>
    <property type="match status" value="1"/>
</dbReference>
<dbReference type="InterPro" id="IPR050273">
    <property type="entry name" value="GppA/Ppx_hydrolase"/>
</dbReference>
<dbReference type="InterPro" id="IPR043129">
    <property type="entry name" value="ATPase_NBD"/>
</dbReference>
<dbReference type="KEGG" id="cbot:ATE48_01860"/>
<gene>
    <name evidence="3" type="ORF">ATE48_01860</name>
</gene>
<dbReference type="STRING" id="1759059.ATE48_01860"/>
<dbReference type="Proteomes" id="UP000092498">
    <property type="component" value="Chromosome"/>
</dbReference>
<dbReference type="InterPro" id="IPR048951">
    <property type="entry name" value="Ppx_C"/>
</dbReference>
<dbReference type="Gene3D" id="3.30.420.150">
    <property type="entry name" value="Exopolyphosphatase. Domain 2"/>
    <property type="match status" value="1"/>
</dbReference>
<evidence type="ECO:0000313" key="4">
    <source>
        <dbReference type="Proteomes" id="UP000092498"/>
    </source>
</evidence>
<dbReference type="Gene3D" id="3.30.420.40">
    <property type="match status" value="1"/>
</dbReference>
<sequence length="498" mass="53498">MSARKLSDGQEAAVIDVGSNSVRLVVYRIDGRAMTPILNEKVMAGLGREGVRTGALSKDGVGQALRAIRRFATLIDALQIKDVFAVGTAAVREAKDGKDFAARMEAESGIKLRILSGEDEARLSALGVVAGAPDAKGLVGDLGGASLELIEIGPKGVGRGETFPVGPLTLMDDDEFDYAKVSKQVGLALERTKLLNKRGGDFYAVGGAWRALGRIDIALTNHPLGVLHHHEMSRAEVLKVVDAVRKQSRRSLEKLEEAAAKRAETLPYAAAVLEHVMQAGQFDRVILSAFGLREGVLMEHLSEQALAVHPLIAAAEALAGRWSRTRAFGQALEEWIAPMFEGQPYVFAKKREDVLRGAAARLADVGGPLHPDQRVEVMFDLILRAPLAAISHEERAFLAAAIHHRYTKAPPRHAEAYMRLLNDESQAAAAALGAALRLGADLSGRSEPLLAAVEVEAVDGRLLLRVKKKAAHLITETVQRRLDFAAAALGLTPETKIL</sequence>
<dbReference type="SUPFAM" id="SSF53067">
    <property type="entry name" value="Actin-like ATPase domain"/>
    <property type="match status" value="2"/>
</dbReference>
<evidence type="ECO:0000259" key="2">
    <source>
        <dbReference type="Pfam" id="PF21697"/>
    </source>
</evidence>
<dbReference type="Gene3D" id="1.10.3210.10">
    <property type="entry name" value="Hypothetical protein af1432"/>
    <property type="match status" value="1"/>
</dbReference>
<protein>
    <submittedName>
        <fullName evidence="3">Uncharacterized protein</fullName>
    </submittedName>
</protein>
<dbReference type="EMBL" id="CP013244">
    <property type="protein sequence ID" value="ANP44755.1"/>
    <property type="molecule type" value="Genomic_DNA"/>
</dbReference>
<dbReference type="Pfam" id="PF02541">
    <property type="entry name" value="Ppx-GppA"/>
    <property type="match status" value="1"/>
</dbReference>
<dbReference type="InterPro" id="IPR003695">
    <property type="entry name" value="Ppx_GppA_N"/>
</dbReference>
<name>A0A1B1ADX5_9PROT</name>
<dbReference type="PANTHER" id="PTHR30005">
    <property type="entry name" value="EXOPOLYPHOSPHATASE"/>
    <property type="match status" value="1"/>
</dbReference>
<dbReference type="GO" id="GO:0016462">
    <property type="term" value="F:pyrophosphatase activity"/>
    <property type="evidence" value="ECO:0007669"/>
    <property type="project" value="TreeGrafter"/>
</dbReference>
<dbReference type="AlphaFoldDB" id="A0A1B1ADX5"/>
<proteinExistence type="predicted"/>
<keyword evidence="4" id="KW-1185">Reference proteome</keyword>
<organism evidence="3 4">
    <name type="scientific">Candidatus Viadribacter manganicus</name>
    <dbReference type="NCBI Taxonomy" id="1759059"/>
    <lineage>
        <taxon>Bacteria</taxon>
        <taxon>Pseudomonadati</taxon>
        <taxon>Pseudomonadota</taxon>
        <taxon>Alphaproteobacteria</taxon>
        <taxon>Hyphomonadales</taxon>
        <taxon>Hyphomonadaceae</taxon>
        <taxon>Candidatus Viadribacter</taxon>
    </lineage>
</organism>
<evidence type="ECO:0000259" key="1">
    <source>
        <dbReference type="Pfam" id="PF02541"/>
    </source>
</evidence>
<dbReference type="Pfam" id="PF21697">
    <property type="entry name" value="Ppx_C"/>
    <property type="match status" value="1"/>
</dbReference>
<feature type="domain" description="Exopolyphosphatase C-terminal" evidence="2">
    <location>
        <begin position="311"/>
        <end position="486"/>
    </location>
</feature>
<dbReference type="CDD" id="cd24052">
    <property type="entry name" value="ASKHA_NBD_HpPPX-GppA-like"/>
    <property type="match status" value="1"/>
</dbReference>
<evidence type="ECO:0000313" key="3">
    <source>
        <dbReference type="EMBL" id="ANP44755.1"/>
    </source>
</evidence>
<dbReference type="OrthoDB" id="3698573at2"/>
<dbReference type="PANTHER" id="PTHR30005:SF0">
    <property type="entry name" value="RETROGRADE REGULATION PROTEIN 2"/>
    <property type="match status" value="1"/>
</dbReference>
<feature type="domain" description="Ppx/GppA phosphatase N-terminal" evidence="1">
    <location>
        <begin position="25"/>
        <end position="302"/>
    </location>
</feature>